<evidence type="ECO:0000313" key="1">
    <source>
        <dbReference type="EMBL" id="UUO68513.1"/>
    </source>
</evidence>
<dbReference type="Proteomes" id="UP001058872">
    <property type="component" value="Chromosome"/>
</dbReference>
<evidence type="ECO:0000313" key="2">
    <source>
        <dbReference type="Proteomes" id="UP001058872"/>
    </source>
</evidence>
<sequence>MAPNLFAVPGLLQDETAILGTVMTDNEHHETSRRHPLLEAAREELIKFERKENEFRKKDREERASELRLPLNEIKIH</sequence>
<organism evidence="1 2">
    <name type="scientific">Bradyrhizobium betae</name>
    <dbReference type="NCBI Taxonomy" id="244734"/>
    <lineage>
        <taxon>Bacteria</taxon>
        <taxon>Pseudomonadati</taxon>
        <taxon>Pseudomonadota</taxon>
        <taxon>Alphaproteobacteria</taxon>
        <taxon>Hyphomicrobiales</taxon>
        <taxon>Nitrobacteraceae</taxon>
        <taxon>Bradyrhizobium</taxon>
    </lineage>
</organism>
<gene>
    <name evidence="1" type="ORF">DCM83_27080</name>
</gene>
<name>A0AAE9NHA1_9BRAD</name>
<dbReference type="EMBL" id="CP028989">
    <property type="protein sequence ID" value="UUO68513.1"/>
    <property type="molecule type" value="Genomic_DNA"/>
</dbReference>
<accession>A0AAE9NHA1</accession>
<proteinExistence type="predicted"/>
<protein>
    <submittedName>
        <fullName evidence="1">Uncharacterized protein</fullName>
    </submittedName>
</protein>
<reference evidence="1" key="1">
    <citation type="submission" date="2018-04" db="EMBL/GenBank/DDBJ databases">
        <title>Genomes of Endosymbiotic and Endophytic Bradyrhizobium Publication status.</title>
        <authorList>
            <person name="Guha S."/>
            <person name="Jorrin B."/>
            <person name="Sarkar M."/>
            <person name="Poole P.S."/>
            <person name="DasGupta M."/>
        </authorList>
    </citation>
    <scope>NUCLEOTIDE SEQUENCE</scope>
    <source>
        <strain evidence="1">WBOS16</strain>
    </source>
</reference>
<dbReference type="AlphaFoldDB" id="A0AAE9NHA1"/>